<accession>A0AAD5J799</accession>
<name>A0AAD5J799_ACENE</name>
<keyword evidence="7" id="KW-1185">Reference proteome</keyword>
<evidence type="ECO:0000259" key="5">
    <source>
        <dbReference type="PROSITE" id="PS50927"/>
    </source>
</evidence>
<keyword evidence="3" id="KW-0325">Glycoprotein</keyword>
<dbReference type="PANTHER" id="PTHR47976:SF7">
    <property type="entry name" value="RECEPTOR-LIKE SERINE_THREONINE-PROTEIN KINASE"/>
    <property type="match status" value="1"/>
</dbReference>
<gene>
    <name evidence="6" type="ORF">LWI28_029101</name>
</gene>
<dbReference type="InterPro" id="IPR036426">
    <property type="entry name" value="Bulb-type_lectin_dom_sf"/>
</dbReference>
<comment type="caution">
    <text evidence="6">The sequence shown here is derived from an EMBL/GenBank/DDBJ whole genome shotgun (WGS) entry which is preliminary data.</text>
</comment>
<evidence type="ECO:0000313" key="7">
    <source>
        <dbReference type="Proteomes" id="UP001064489"/>
    </source>
</evidence>
<dbReference type="AlphaFoldDB" id="A0AAD5J799"/>
<sequence length="482" mass="52720">MEEFRMPFAAVKYGTANKGTLSEAHQRALQVEKTITRRGGGELLSGNDSGTAARTCTSSGSPTSQAAAFSSDVVPRPVAHPKQQPRSPSGLRCFSYGDVKHIQSECKKVVFVEPEDSQEELVENIGVEPIFDEEEEVQEEDVGVGEEPQFDVVETMEEDLVDSDTGALEQRLCTEGQQFEEEDEAETRDELQFDGEEMVTEDWVEGDVGPLVMIRPAVITIIDDVKPEINEEECYSAPKFNKEVVLGRDDTAEVQGTAMFSIVVDAATDSISQGQNITHSESIESAATAQQRPYNISRGSSLTPTKTSSWLSSSSLYVFGFYQRGNGGYAVGVFLAGIPEKTVVWTALRDNPPVSANATLLFTAAEGRLVLQTAQGQDTNITDIAQTASYASMLDTGNFVIYNSDGDILWQSFKYPTDTLLPTQTLLAGMELFSSVSETDQSTGFFRLKMQSDGNLVQYPKNTPDTAPYSYFSSFTDKPVIK</sequence>
<feature type="compositionally biased region" description="Polar residues" evidence="4">
    <location>
        <begin position="284"/>
        <end position="299"/>
    </location>
</feature>
<proteinExistence type="predicted"/>
<evidence type="ECO:0000313" key="6">
    <source>
        <dbReference type="EMBL" id="KAI9187529.1"/>
    </source>
</evidence>
<dbReference type="Pfam" id="PF01453">
    <property type="entry name" value="B_lectin"/>
    <property type="match status" value="1"/>
</dbReference>
<dbReference type="SUPFAM" id="SSF51110">
    <property type="entry name" value="alpha-D-mannose-specific plant lectins"/>
    <property type="match status" value="1"/>
</dbReference>
<feature type="domain" description="Bulb-type lectin" evidence="5">
    <location>
        <begin position="293"/>
        <end position="414"/>
    </location>
</feature>
<dbReference type="InterPro" id="IPR051343">
    <property type="entry name" value="G-type_lectin_kinases/EP1-like"/>
</dbReference>
<feature type="region of interest" description="Disordered" evidence="4">
    <location>
        <begin position="36"/>
        <end position="91"/>
    </location>
</feature>
<dbReference type="EMBL" id="JAJSOW010000100">
    <property type="protein sequence ID" value="KAI9187529.1"/>
    <property type="molecule type" value="Genomic_DNA"/>
</dbReference>
<dbReference type="InterPro" id="IPR001480">
    <property type="entry name" value="Bulb-type_lectin_dom"/>
</dbReference>
<evidence type="ECO:0000256" key="1">
    <source>
        <dbReference type="ARBA" id="ARBA00022729"/>
    </source>
</evidence>
<feature type="compositionally biased region" description="Polar residues" evidence="4">
    <location>
        <begin position="46"/>
        <end position="68"/>
    </location>
</feature>
<protein>
    <recommendedName>
        <fullName evidence="5">Bulb-type lectin domain-containing protein</fullName>
    </recommendedName>
</protein>
<evidence type="ECO:0000256" key="4">
    <source>
        <dbReference type="SAM" id="MobiDB-lite"/>
    </source>
</evidence>
<evidence type="ECO:0000256" key="2">
    <source>
        <dbReference type="ARBA" id="ARBA00023157"/>
    </source>
</evidence>
<dbReference type="PROSITE" id="PS50927">
    <property type="entry name" value="BULB_LECTIN"/>
    <property type="match status" value="1"/>
</dbReference>
<feature type="region of interest" description="Disordered" evidence="4">
    <location>
        <begin position="284"/>
        <end position="304"/>
    </location>
</feature>
<reference evidence="6" key="2">
    <citation type="submission" date="2023-02" db="EMBL/GenBank/DDBJ databases">
        <authorList>
            <person name="Swenson N.G."/>
            <person name="Wegrzyn J.L."/>
            <person name="Mcevoy S.L."/>
        </authorList>
    </citation>
    <scope>NUCLEOTIDE SEQUENCE</scope>
    <source>
        <strain evidence="6">91603</strain>
        <tissue evidence="6">Leaf</tissue>
    </source>
</reference>
<keyword evidence="2" id="KW-1015">Disulfide bond</keyword>
<evidence type="ECO:0000256" key="3">
    <source>
        <dbReference type="ARBA" id="ARBA00023180"/>
    </source>
</evidence>
<dbReference type="Gene3D" id="2.90.10.10">
    <property type="entry name" value="Bulb-type lectin domain"/>
    <property type="match status" value="2"/>
</dbReference>
<keyword evidence="1" id="KW-0732">Signal</keyword>
<organism evidence="6 7">
    <name type="scientific">Acer negundo</name>
    <name type="common">Box elder</name>
    <dbReference type="NCBI Taxonomy" id="4023"/>
    <lineage>
        <taxon>Eukaryota</taxon>
        <taxon>Viridiplantae</taxon>
        <taxon>Streptophyta</taxon>
        <taxon>Embryophyta</taxon>
        <taxon>Tracheophyta</taxon>
        <taxon>Spermatophyta</taxon>
        <taxon>Magnoliopsida</taxon>
        <taxon>eudicotyledons</taxon>
        <taxon>Gunneridae</taxon>
        <taxon>Pentapetalae</taxon>
        <taxon>rosids</taxon>
        <taxon>malvids</taxon>
        <taxon>Sapindales</taxon>
        <taxon>Sapindaceae</taxon>
        <taxon>Hippocastanoideae</taxon>
        <taxon>Acereae</taxon>
        <taxon>Acer</taxon>
    </lineage>
</organism>
<dbReference type="Proteomes" id="UP001064489">
    <property type="component" value="Chromosome 3"/>
</dbReference>
<dbReference type="PANTHER" id="PTHR47976">
    <property type="entry name" value="G-TYPE LECTIN S-RECEPTOR-LIKE SERINE/THREONINE-PROTEIN KINASE SD2-5"/>
    <property type="match status" value="1"/>
</dbReference>
<dbReference type="SMART" id="SM00108">
    <property type="entry name" value="B_lectin"/>
    <property type="match status" value="1"/>
</dbReference>
<reference evidence="6" key="1">
    <citation type="journal article" date="2022" name="Plant J.">
        <title>Strategies of tolerance reflected in two North American maple genomes.</title>
        <authorList>
            <person name="McEvoy S.L."/>
            <person name="Sezen U.U."/>
            <person name="Trouern-Trend A."/>
            <person name="McMahon S.M."/>
            <person name="Schaberg P.G."/>
            <person name="Yang J."/>
            <person name="Wegrzyn J.L."/>
            <person name="Swenson N.G."/>
        </authorList>
    </citation>
    <scope>NUCLEOTIDE SEQUENCE</scope>
    <source>
        <strain evidence="6">91603</strain>
    </source>
</reference>